<dbReference type="SUPFAM" id="SSF51735">
    <property type="entry name" value="NAD(P)-binding Rossmann-fold domains"/>
    <property type="match status" value="1"/>
</dbReference>
<sequence>MRVLVTGASRGIGAALLLAYRERGDTALGTSRSGDGLIRLDVTDPAAFAGLPGEVGDSLDLLVCNAGIFPDRHDEIDTGYDAAKWADVFATNVTGAFLTVQTLLPQLRAAKGKVAIISSQMGASTKAGGDALIYRASKAASANLALNLSKSLKPDGIAVGAYHPGWVSTDMTSHKGALQPEEAAQGLVARFDALDLETTGCFMTWDGQPHPF</sequence>
<dbReference type="PANTHER" id="PTHR45458:SF1">
    <property type="entry name" value="SHORT CHAIN DEHYDROGENASE"/>
    <property type="match status" value="1"/>
</dbReference>
<evidence type="ECO:0000313" key="2">
    <source>
        <dbReference type="Proteomes" id="UP000314011"/>
    </source>
</evidence>
<name>A0A5C5G7S4_9RHOB</name>
<dbReference type="InterPro" id="IPR002347">
    <property type="entry name" value="SDR_fam"/>
</dbReference>
<dbReference type="AlphaFoldDB" id="A0A5C5G7S4"/>
<dbReference type="Gene3D" id="3.40.50.720">
    <property type="entry name" value="NAD(P)-binding Rossmann-like Domain"/>
    <property type="match status" value="1"/>
</dbReference>
<dbReference type="OrthoDB" id="9785826at2"/>
<dbReference type="Pfam" id="PF00106">
    <property type="entry name" value="adh_short"/>
    <property type="match status" value="1"/>
</dbReference>
<accession>A0A5C5G7S4</accession>
<proteinExistence type="predicted"/>
<dbReference type="PANTHER" id="PTHR45458">
    <property type="entry name" value="SHORT-CHAIN DEHYDROGENASE/REDUCTASE SDR"/>
    <property type="match status" value="1"/>
</dbReference>
<dbReference type="RefSeq" id="WP_140197554.1">
    <property type="nucleotide sequence ID" value="NZ_CP065915.1"/>
</dbReference>
<dbReference type="Proteomes" id="UP000314011">
    <property type="component" value="Unassembled WGS sequence"/>
</dbReference>
<gene>
    <name evidence="1" type="ORF">FHY64_19500</name>
</gene>
<dbReference type="GO" id="GO:0016616">
    <property type="term" value="F:oxidoreductase activity, acting on the CH-OH group of donors, NAD or NADP as acceptor"/>
    <property type="evidence" value="ECO:0007669"/>
    <property type="project" value="TreeGrafter"/>
</dbReference>
<reference evidence="1 2" key="1">
    <citation type="submission" date="2019-06" db="EMBL/GenBank/DDBJ databases">
        <title>Genome of new Rhodobacteraceae sp. SM1903.</title>
        <authorList>
            <person name="Ren X."/>
        </authorList>
    </citation>
    <scope>NUCLEOTIDE SEQUENCE [LARGE SCALE GENOMIC DNA]</scope>
    <source>
        <strain evidence="1 2">SM1903</strain>
    </source>
</reference>
<organism evidence="1 2">
    <name type="scientific">Pelagovum pacificum</name>
    <dbReference type="NCBI Taxonomy" id="2588711"/>
    <lineage>
        <taxon>Bacteria</taxon>
        <taxon>Pseudomonadati</taxon>
        <taxon>Pseudomonadota</taxon>
        <taxon>Alphaproteobacteria</taxon>
        <taxon>Rhodobacterales</taxon>
        <taxon>Paracoccaceae</taxon>
        <taxon>Pelagovum</taxon>
    </lineage>
</organism>
<keyword evidence="2" id="KW-1185">Reference proteome</keyword>
<dbReference type="InterPro" id="IPR052184">
    <property type="entry name" value="SDR_enzymes"/>
</dbReference>
<protein>
    <submittedName>
        <fullName evidence="1">SDR family NAD(P)-dependent oxidoreductase</fullName>
    </submittedName>
</protein>
<dbReference type="EMBL" id="VFFF01000004">
    <property type="protein sequence ID" value="TNY30759.1"/>
    <property type="molecule type" value="Genomic_DNA"/>
</dbReference>
<dbReference type="InterPro" id="IPR036291">
    <property type="entry name" value="NAD(P)-bd_dom_sf"/>
</dbReference>
<evidence type="ECO:0000313" key="1">
    <source>
        <dbReference type="EMBL" id="TNY30759.1"/>
    </source>
</evidence>
<dbReference type="PRINTS" id="PR00081">
    <property type="entry name" value="GDHRDH"/>
</dbReference>
<comment type="caution">
    <text evidence="1">The sequence shown here is derived from an EMBL/GenBank/DDBJ whole genome shotgun (WGS) entry which is preliminary data.</text>
</comment>